<dbReference type="OMA" id="RIGGMQC"/>
<dbReference type="AlphaFoldDB" id="K3X161"/>
<keyword evidence="1" id="KW-0479">Metal-binding</keyword>
<reference evidence="5" key="2">
    <citation type="submission" date="2010-04" db="EMBL/GenBank/DDBJ databases">
        <authorList>
            <person name="Buell R."/>
            <person name="Hamilton J."/>
            <person name="Hostetler J."/>
        </authorList>
    </citation>
    <scope>NUCLEOTIDE SEQUENCE [LARGE SCALE GENOMIC DNA]</scope>
    <source>
        <strain evidence="5">DAOM:BR144</strain>
    </source>
</reference>
<proteinExistence type="predicted"/>
<keyword evidence="5" id="KW-1185">Reference proteome</keyword>
<dbReference type="InParanoid" id="K3X161"/>
<dbReference type="Proteomes" id="UP000019132">
    <property type="component" value="Unassembled WGS sequence"/>
</dbReference>
<dbReference type="Gene3D" id="1.20.120.1750">
    <property type="match status" value="1"/>
</dbReference>
<dbReference type="EMBL" id="GL376590">
    <property type="status" value="NOT_ANNOTATED_CDS"/>
    <property type="molecule type" value="Genomic_DNA"/>
</dbReference>
<sequence length="168" mass="19422">MSQRTATAVLEMVGKADCISCSNMERKRELRVMTCGHFYCTECIYRMCRLALGDRSLIPLRCCRKEIPIDYIREALPTTQDYRLYEKFLREKNWKQSNLVSDSEYARVVLCIGGKQCPGCGIGVQRDHGCIHMKCPNGHEFCFTCLRVWQTCCCQLIPEPELRHILGE</sequence>
<reference evidence="4" key="3">
    <citation type="submission" date="2015-02" db="UniProtKB">
        <authorList>
            <consortium name="EnsemblProtists"/>
        </authorList>
    </citation>
    <scope>IDENTIFICATION</scope>
    <source>
        <strain evidence="4">DAOM BR144</strain>
    </source>
</reference>
<dbReference type="VEuPathDB" id="FungiDB:PYU1_G010937"/>
<dbReference type="EnsemblProtists" id="PYU1_T010960">
    <property type="protein sequence ID" value="PYU1_T010960"/>
    <property type="gene ID" value="PYU1_G010937"/>
</dbReference>
<evidence type="ECO:0000256" key="1">
    <source>
        <dbReference type="ARBA" id="ARBA00022723"/>
    </source>
</evidence>
<reference evidence="5" key="1">
    <citation type="journal article" date="2010" name="Genome Biol.">
        <title>Genome sequence of the necrotrophic plant pathogen Pythium ultimum reveals original pathogenicity mechanisms and effector repertoire.</title>
        <authorList>
            <person name="Levesque C.A."/>
            <person name="Brouwer H."/>
            <person name="Cano L."/>
            <person name="Hamilton J.P."/>
            <person name="Holt C."/>
            <person name="Huitema E."/>
            <person name="Raffaele S."/>
            <person name="Robideau G.P."/>
            <person name="Thines M."/>
            <person name="Win J."/>
            <person name="Zerillo M.M."/>
            <person name="Beakes G.W."/>
            <person name="Boore J.L."/>
            <person name="Busam D."/>
            <person name="Dumas B."/>
            <person name="Ferriera S."/>
            <person name="Fuerstenberg S.I."/>
            <person name="Gachon C.M."/>
            <person name="Gaulin E."/>
            <person name="Govers F."/>
            <person name="Grenville-Briggs L."/>
            <person name="Horner N."/>
            <person name="Hostetler J."/>
            <person name="Jiang R.H."/>
            <person name="Johnson J."/>
            <person name="Krajaejun T."/>
            <person name="Lin H."/>
            <person name="Meijer H.J."/>
            <person name="Moore B."/>
            <person name="Morris P."/>
            <person name="Phuntmart V."/>
            <person name="Puiu D."/>
            <person name="Shetty J."/>
            <person name="Stajich J.E."/>
            <person name="Tripathy S."/>
            <person name="Wawra S."/>
            <person name="van West P."/>
            <person name="Whitty B.R."/>
            <person name="Coutinho P.M."/>
            <person name="Henrissat B."/>
            <person name="Martin F."/>
            <person name="Thomas P.D."/>
            <person name="Tyler B.M."/>
            <person name="De Vries R.P."/>
            <person name="Kamoun S."/>
            <person name="Yandell M."/>
            <person name="Tisserat N."/>
            <person name="Buell C.R."/>
        </authorList>
    </citation>
    <scope>NUCLEOTIDE SEQUENCE</scope>
    <source>
        <strain evidence="5">DAOM:BR144</strain>
    </source>
</reference>
<organism evidence="4 5">
    <name type="scientific">Globisporangium ultimum (strain ATCC 200006 / CBS 805.95 / DAOM BR144)</name>
    <name type="common">Pythium ultimum</name>
    <dbReference type="NCBI Taxonomy" id="431595"/>
    <lineage>
        <taxon>Eukaryota</taxon>
        <taxon>Sar</taxon>
        <taxon>Stramenopiles</taxon>
        <taxon>Oomycota</taxon>
        <taxon>Peronosporomycetes</taxon>
        <taxon>Pythiales</taxon>
        <taxon>Pythiaceae</taxon>
        <taxon>Globisporangium</taxon>
    </lineage>
</organism>
<name>K3X161_GLOUD</name>
<protein>
    <recommendedName>
        <fullName evidence="6">RING-type domain-containing protein</fullName>
    </recommendedName>
</protein>
<dbReference type="GO" id="GO:0008270">
    <property type="term" value="F:zinc ion binding"/>
    <property type="evidence" value="ECO:0007669"/>
    <property type="project" value="UniProtKB-KW"/>
</dbReference>
<dbReference type="HOGENOM" id="CLU_120225_0_0_1"/>
<dbReference type="InterPro" id="IPR013083">
    <property type="entry name" value="Znf_RING/FYVE/PHD"/>
</dbReference>
<evidence type="ECO:0000313" key="4">
    <source>
        <dbReference type="EnsemblProtists" id="PYU1_T010960"/>
    </source>
</evidence>
<dbReference type="PROSITE" id="PS00518">
    <property type="entry name" value="ZF_RING_1"/>
    <property type="match status" value="1"/>
</dbReference>
<dbReference type="Gene3D" id="3.30.40.10">
    <property type="entry name" value="Zinc/RING finger domain, C3HC4 (zinc finger)"/>
    <property type="match status" value="1"/>
</dbReference>
<evidence type="ECO:0000313" key="5">
    <source>
        <dbReference type="Proteomes" id="UP000019132"/>
    </source>
</evidence>
<keyword evidence="3" id="KW-0862">Zinc</keyword>
<dbReference type="SUPFAM" id="SSF57850">
    <property type="entry name" value="RING/U-box"/>
    <property type="match status" value="2"/>
</dbReference>
<keyword evidence="2" id="KW-0863">Zinc-finger</keyword>
<evidence type="ECO:0000256" key="2">
    <source>
        <dbReference type="ARBA" id="ARBA00022771"/>
    </source>
</evidence>
<dbReference type="CDD" id="cd20336">
    <property type="entry name" value="Rcat_RBR"/>
    <property type="match status" value="1"/>
</dbReference>
<evidence type="ECO:0008006" key="6">
    <source>
        <dbReference type="Google" id="ProtNLM"/>
    </source>
</evidence>
<evidence type="ECO:0000256" key="3">
    <source>
        <dbReference type="ARBA" id="ARBA00022833"/>
    </source>
</evidence>
<accession>K3X161</accession>
<dbReference type="InterPro" id="IPR017907">
    <property type="entry name" value="Znf_RING_CS"/>
</dbReference>